<dbReference type="InterPro" id="IPR000615">
    <property type="entry name" value="Bestrophin"/>
</dbReference>
<reference evidence="7 8" key="1">
    <citation type="journal article" date="2024" name="BMC Genomics">
        <title>Genome assembly of redclaw crayfish (Cherax quadricarinatus) provides insights into its immune adaptation and hypoxia tolerance.</title>
        <authorList>
            <person name="Liu Z."/>
            <person name="Zheng J."/>
            <person name="Li H."/>
            <person name="Fang K."/>
            <person name="Wang S."/>
            <person name="He J."/>
            <person name="Zhou D."/>
            <person name="Weng S."/>
            <person name="Chi M."/>
            <person name="Gu Z."/>
            <person name="He J."/>
            <person name="Li F."/>
            <person name="Wang M."/>
        </authorList>
    </citation>
    <scope>NUCLEOTIDE SEQUENCE [LARGE SCALE GENOMIC DNA]</scope>
    <source>
        <strain evidence="7">ZL_2023a</strain>
    </source>
</reference>
<accession>A0AAW0W8I5</accession>
<dbReference type="InterPro" id="IPR021134">
    <property type="entry name" value="Bestrophin-like"/>
</dbReference>
<keyword evidence="6" id="KW-1003">Cell membrane</keyword>
<dbReference type="GO" id="GO:0034707">
    <property type="term" value="C:chloride channel complex"/>
    <property type="evidence" value="ECO:0007669"/>
    <property type="project" value="UniProtKB-KW"/>
</dbReference>
<dbReference type="Pfam" id="PF01062">
    <property type="entry name" value="Bestrophin"/>
    <property type="match status" value="1"/>
</dbReference>
<feature type="transmembrane region" description="Helical" evidence="6">
    <location>
        <begin position="71"/>
        <end position="88"/>
    </location>
</feature>
<comment type="function">
    <text evidence="6">Forms chloride channels.</text>
</comment>
<dbReference type="GO" id="GO:0005886">
    <property type="term" value="C:plasma membrane"/>
    <property type="evidence" value="ECO:0007669"/>
    <property type="project" value="UniProtKB-SubCell"/>
</dbReference>
<keyword evidence="6" id="KW-0868">Chloride</keyword>
<comment type="subcellular location">
    <subcellularLocation>
        <location evidence="6">Cell membrane</location>
        <topology evidence="6">Multi-pass membrane protein</topology>
    </subcellularLocation>
    <subcellularLocation>
        <location evidence="1">Membrane</location>
    </subcellularLocation>
</comment>
<evidence type="ECO:0000256" key="1">
    <source>
        <dbReference type="ARBA" id="ARBA00004370"/>
    </source>
</evidence>
<evidence type="ECO:0000256" key="3">
    <source>
        <dbReference type="ARBA" id="ARBA00022989"/>
    </source>
</evidence>
<name>A0AAW0W8I5_CHEQU</name>
<feature type="transmembrane region" description="Helical" evidence="6">
    <location>
        <begin position="31"/>
        <end position="50"/>
    </location>
</feature>
<dbReference type="Proteomes" id="UP001445076">
    <property type="component" value="Unassembled WGS sequence"/>
</dbReference>
<feature type="non-terminal residue" evidence="7">
    <location>
        <position position="117"/>
    </location>
</feature>
<evidence type="ECO:0000256" key="5">
    <source>
        <dbReference type="ARBA" id="ARBA00034769"/>
    </source>
</evidence>
<protein>
    <recommendedName>
        <fullName evidence="6">Bestrophin homolog</fullName>
    </recommendedName>
</protein>
<dbReference type="EMBL" id="JARKIK010000081">
    <property type="protein sequence ID" value="KAK8725887.1"/>
    <property type="molecule type" value="Genomic_DNA"/>
</dbReference>
<evidence type="ECO:0000313" key="8">
    <source>
        <dbReference type="Proteomes" id="UP001445076"/>
    </source>
</evidence>
<keyword evidence="6" id="KW-0407">Ion channel</keyword>
<comment type="similarity">
    <text evidence="5 6">Belongs to the anion channel-forming bestrophin (TC 1.A.46) family. Calcium-sensitive chloride channel subfamily.</text>
</comment>
<evidence type="ECO:0000256" key="2">
    <source>
        <dbReference type="ARBA" id="ARBA00022692"/>
    </source>
</evidence>
<keyword evidence="2 6" id="KW-0812">Transmembrane</keyword>
<organism evidence="7 8">
    <name type="scientific">Cherax quadricarinatus</name>
    <name type="common">Australian red claw crayfish</name>
    <dbReference type="NCBI Taxonomy" id="27406"/>
    <lineage>
        <taxon>Eukaryota</taxon>
        <taxon>Metazoa</taxon>
        <taxon>Ecdysozoa</taxon>
        <taxon>Arthropoda</taxon>
        <taxon>Crustacea</taxon>
        <taxon>Multicrustacea</taxon>
        <taxon>Malacostraca</taxon>
        <taxon>Eumalacostraca</taxon>
        <taxon>Eucarida</taxon>
        <taxon>Decapoda</taxon>
        <taxon>Pleocyemata</taxon>
        <taxon>Astacidea</taxon>
        <taxon>Parastacoidea</taxon>
        <taxon>Parastacidae</taxon>
        <taxon>Cherax</taxon>
    </lineage>
</organism>
<keyword evidence="6" id="KW-0406">Ion transport</keyword>
<evidence type="ECO:0000313" key="7">
    <source>
        <dbReference type="EMBL" id="KAK8725887.1"/>
    </source>
</evidence>
<dbReference type="AlphaFoldDB" id="A0AAW0W8I5"/>
<keyword evidence="6" id="KW-0813">Transport</keyword>
<comment type="caution">
    <text evidence="7">The sequence shown here is derived from an EMBL/GenBank/DDBJ whole genome shotgun (WGS) entry which is preliminary data.</text>
</comment>
<evidence type="ECO:0000256" key="4">
    <source>
        <dbReference type="ARBA" id="ARBA00023136"/>
    </source>
</evidence>
<dbReference type="GO" id="GO:0005254">
    <property type="term" value="F:chloride channel activity"/>
    <property type="evidence" value="ECO:0007669"/>
    <property type="project" value="UniProtKB-KW"/>
</dbReference>
<evidence type="ECO:0000256" key="6">
    <source>
        <dbReference type="RuleBase" id="RU363126"/>
    </source>
</evidence>
<gene>
    <name evidence="7" type="ORF">OTU49_010540</name>
</gene>
<sequence>MTVTYTKKVTNTSFCGFSKLLFRWRGSVFKLVWPDMVVYVFLYFSCSLLYRFGLSDSDKRVFEKVAISCEYFRNVFPISFVLGFYVTIVVQRWWAQYMLIPWPDTVCIFVAAYIRGQ</sequence>
<proteinExistence type="inferred from homology"/>
<keyword evidence="8" id="KW-1185">Reference proteome</keyword>
<keyword evidence="6" id="KW-0869">Chloride channel</keyword>
<dbReference type="PANTHER" id="PTHR10736:SF0">
    <property type="entry name" value="BESTROPHIN HOMOLOG"/>
    <property type="match status" value="1"/>
</dbReference>
<dbReference type="PANTHER" id="PTHR10736">
    <property type="entry name" value="BESTROPHIN"/>
    <property type="match status" value="1"/>
</dbReference>
<keyword evidence="3 6" id="KW-1133">Transmembrane helix</keyword>
<keyword evidence="4 6" id="KW-0472">Membrane</keyword>